<keyword evidence="3" id="KW-1185">Reference proteome</keyword>
<sequence>MRQSKKVIFIYLLTILLLTCFSNGACIENALAGHGWQHQNSAAIQPGRTIRETGKSLGSFAAIFFIISLLPYLLRQHVIPNLGSSNQHKAKQILRWLNKHHYFAGVIAVSFALVHGLTMLLTFPFWNPVIWLGLLSLILLLIASVKGIFMKTQYTCSKDLLRTHKLLALLTGLLTVIHISLT</sequence>
<dbReference type="RefSeq" id="WP_015757341.1">
    <property type="nucleotide sequence ID" value="NC_013216.1"/>
</dbReference>
<feature type="transmembrane region" description="Helical" evidence="1">
    <location>
        <begin position="56"/>
        <end position="74"/>
    </location>
</feature>
<evidence type="ECO:0000313" key="2">
    <source>
        <dbReference type="EMBL" id="ACV62630.1"/>
    </source>
</evidence>
<dbReference type="STRING" id="485916.Dtox_1777"/>
<dbReference type="AlphaFoldDB" id="C8VX54"/>
<protein>
    <recommendedName>
        <fullName evidence="4">Ferric oxidoreductase domain-containing protein</fullName>
    </recommendedName>
</protein>
<feature type="transmembrane region" description="Helical" evidence="1">
    <location>
        <begin position="129"/>
        <end position="149"/>
    </location>
</feature>
<dbReference type="Proteomes" id="UP000002217">
    <property type="component" value="Chromosome"/>
</dbReference>
<feature type="transmembrane region" description="Helical" evidence="1">
    <location>
        <begin position="161"/>
        <end position="181"/>
    </location>
</feature>
<keyword evidence="1" id="KW-0472">Membrane</keyword>
<gene>
    <name evidence="2" type="ordered locus">Dtox_1777</name>
</gene>
<accession>C8VX54</accession>
<reference evidence="2 3" key="1">
    <citation type="journal article" date="2009" name="Stand. Genomic Sci.">
        <title>Complete genome sequence of Desulfotomaculum acetoxidans type strain (5575).</title>
        <authorList>
            <person name="Spring S."/>
            <person name="Lapidus A."/>
            <person name="Schroder M."/>
            <person name="Gleim D."/>
            <person name="Sims D."/>
            <person name="Meincke L."/>
            <person name="Glavina Del Rio T."/>
            <person name="Tice H."/>
            <person name="Copeland A."/>
            <person name="Cheng J.F."/>
            <person name="Lucas S."/>
            <person name="Chen F."/>
            <person name="Nolan M."/>
            <person name="Bruce D."/>
            <person name="Goodwin L."/>
            <person name="Pitluck S."/>
            <person name="Ivanova N."/>
            <person name="Mavromatis K."/>
            <person name="Mikhailova N."/>
            <person name="Pati A."/>
            <person name="Chen A."/>
            <person name="Palaniappan K."/>
            <person name="Land M."/>
            <person name="Hauser L."/>
            <person name="Chang Y.J."/>
            <person name="Jeffries C.D."/>
            <person name="Chain P."/>
            <person name="Saunders E."/>
            <person name="Brettin T."/>
            <person name="Detter J.C."/>
            <person name="Goker M."/>
            <person name="Bristow J."/>
            <person name="Eisen J.A."/>
            <person name="Markowitz V."/>
            <person name="Hugenholtz P."/>
            <person name="Kyrpides N.C."/>
            <person name="Klenk H.P."/>
            <person name="Han C."/>
        </authorList>
    </citation>
    <scope>NUCLEOTIDE SEQUENCE [LARGE SCALE GENOMIC DNA]</scope>
    <source>
        <strain evidence="3">ATCC 49208 / DSM 771 / VKM B-1644</strain>
    </source>
</reference>
<dbReference type="HOGENOM" id="CLU_1479780_0_0_9"/>
<evidence type="ECO:0000313" key="3">
    <source>
        <dbReference type="Proteomes" id="UP000002217"/>
    </source>
</evidence>
<proteinExistence type="predicted"/>
<dbReference type="EMBL" id="CP001720">
    <property type="protein sequence ID" value="ACV62630.1"/>
    <property type="molecule type" value="Genomic_DNA"/>
</dbReference>
<evidence type="ECO:0000256" key="1">
    <source>
        <dbReference type="SAM" id="Phobius"/>
    </source>
</evidence>
<dbReference type="KEGG" id="dae:Dtox_1777"/>
<name>C8VX54_DESAS</name>
<keyword evidence="1" id="KW-1133">Transmembrane helix</keyword>
<feature type="transmembrane region" description="Helical" evidence="1">
    <location>
        <begin position="102"/>
        <end position="123"/>
    </location>
</feature>
<keyword evidence="1" id="KW-0812">Transmembrane</keyword>
<organism evidence="2 3">
    <name type="scientific">Desulfofarcimen acetoxidans (strain ATCC 49208 / DSM 771 / KCTC 5769 / VKM B-1644 / 5575)</name>
    <name type="common">Desulfotomaculum acetoxidans</name>
    <dbReference type="NCBI Taxonomy" id="485916"/>
    <lineage>
        <taxon>Bacteria</taxon>
        <taxon>Bacillati</taxon>
        <taxon>Bacillota</taxon>
        <taxon>Clostridia</taxon>
        <taxon>Eubacteriales</taxon>
        <taxon>Peptococcaceae</taxon>
        <taxon>Desulfofarcimen</taxon>
    </lineage>
</organism>
<evidence type="ECO:0008006" key="4">
    <source>
        <dbReference type="Google" id="ProtNLM"/>
    </source>
</evidence>